<dbReference type="InterPro" id="IPR016181">
    <property type="entry name" value="Acyl_CoA_acyltransferase"/>
</dbReference>
<dbReference type="SUPFAM" id="SSF55729">
    <property type="entry name" value="Acyl-CoA N-acyltransferases (Nat)"/>
    <property type="match status" value="1"/>
</dbReference>
<evidence type="ECO:0000313" key="5">
    <source>
        <dbReference type="Proteomes" id="UP000317638"/>
    </source>
</evidence>
<evidence type="ECO:0000256" key="2">
    <source>
        <dbReference type="ARBA" id="ARBA00023315"/>
    </source>
</evidence>
<evidence type="ECO:0000313" key="4">
    <source>
        <dbReference type="EMBL" id="TRY18748.1"/>
    </source>
</evidence>
<dbReference type="EMBL" id="VKKG01000002">
    <property type="protein sequence ID" value="TRY18748.1"/>
    <property type="molecule type" value="Genomic_DNA"/>
</dbReference>
<dbReference type="CDD" id="cd04301">
    <property type="entry name" value="NAT_SF"/>
    <property type="match status" value="1"/>
</dbReference>
<reference evidence="4 5" key="1">
    <citation type="submission" date="2019-07" db="EMBL/GenBank/DDBJ databases">
        <authorList>
            <person name="Zhou L.-Y."/>
        </authorList>
    </citation>
    <scope>NUCLEOTIDE SEQUENCE [LARGE SCALE GENOMIC DNA]</scope>
    <source>
        <strain evidence="4 5">YIM 101269</strain>
    </source>
</reference>
<keyword evidence="5" id="KW-1185">Reference proteome</keyword>
<dbReference type="PROSITE" id="PS51186">
    <property type="entry name" value="GNAT"/>
    <property type="match status" value="1"/>
</dbReference>
<dbReference type="PANTHER" id="PTHR43072">
    <property type="entry name" value="N-ACETYLTRANSFERASE"/>
    <property type="match status" value="1"/>
</dbReference>
<name>A0A553K246_9ACTN</name>
<dbReference type="InterPro" id="IPR000182">
    <property type="entry name" value="GNAT_dom"/>
</dbReference>
<sequence length="168" mass="18441">MAPTIRSAKPADLQAIVDIYNEAGVGTTASYDLEPVDLTNRRAWFDRLHSAGFPVLVLEDEGEVVGYACYGPFRDKAGYAHTVEHSVYVAPGRRAAGAGRMLMSALIDYARGHGVHVMVGVLDAENEASRTFHRRLGFEESAVLPQVGRKFGRWLDVLFTTLTFPAED</sequence>
<evidence type="ECO:0000259" key="3">
    <source>
        <dbReference type="PROSITE" id="PS51186"/>
    </source>
</evidence>
<dbReference type="OrthoDB" id="3173333at2"/>
<dbReference type="RefSeq" id="WP_143937640.1">
    <property type="nucleotide sequence ID" value="NZ_VKKG01000002.1"/>
</dbReference>
<protein>
    <submittedName>
        <fullName evidence="4">N-acetyltransferase</fullName>
    </submittedName>
</protein>
<dbReference type="Gene3D" id="3.40.630.30">
    <property type="match status" value="1"/>
</dbReference>
<dbReference type="Pfam" id="PF00583">
    <property type="entry name" value="Acetyltransf_1"/>
    <property type="match status" value="1"/>
</dbReference>
<comment type="caution">
    <text evidence="4">The sequence shown here is derived from an EMBL/GenBank/DDBJ whole genome shotgun (WGS) entry which is preliminary data.</text>
</comment>
<proteinExistence type="predicted"/>
<keyword evidence="1 4" id="KW-0808">Transferase</keyword>
<gene>
    <name evidence="4" type="ORF">FOJ82_06435</name>
</gene>
<dbReference type="AlphaFoldDB" id="A0A553K246"/>
<dbReference type="Proteomes" id="UP000317638">
    <property type="component" value="Unassembled WGS sequence"/>
</dbReference>
<accession>A0A553K246</accession>
<organism evidence="4 5">
    <name type="scientific">Tessaracoccus rhinocerotis</name>
    <dbReference type="NCBI Taxonomy" id="1689449"/>
    <lineage>
        <taxon>Bacteria</taxon>
        <taxon>Bacillati</taxon>
        <taxon>Actinomycetota</taxon>
        <taxon>Actinomycetes</taxon>
        <taxon>Propionibacteriales</taxon>
        <taxon>Propionibacteriaceae</taxon>
        <taxon>Tessaracoccus</taxon>
    </lineage>
</organism>
<feature type="domain" description="N-acetyltransferase" evidence="3">
    <location>
        <begin position="3"/>
        <end position="160"/>
    </location>
</feature>
<dbReference type="PANTHER" id="PTHR43072:SF23">
    <property type="entry name" value="UPF0039 PROTEIN C11D3.02C"/>
    <property type="match status" value="1"/>
</dbReference>
<dbReference type="GO" id="GO:0016747">
    <property type="term" value="F:acyltransferase activity, transferring groups other than amino-acyl groups"/>
    <property type="evidence" value="ECO:0007669"/>
    <property type="project" value="InterPro"/>
</dbReference>
<keyword evidence="2" id="KW-0012">Acyltransferase</keyword>
<evidence type="ECO:0000256" key="1">
    <source>
        <dbReference type="ARBA" id="ARBA00022679"/>
    </source>
</evidence>